<comment type="similarity">
    <text evidence="1">Belongs to the four-carbon acid sugar kinase family.</text>
</comment>
<keyword evidence="6" id="KW-0119">Carbohydrate metabolism</keyword>
<protein>
    <submittedName>
        <fullName evidence="9">Four-carbon acid sugar kinase family protein</fullName>
    </submittedName>
</protein>
<evidence type="ECO:0000313" key="9">
    <source>
        <dbReference type="EMBL" id="MCQ4333577.1"/>
    </source>
</evidence>
<dbReference type="AlphaFoldDB" id="A0A9R1D6U2"/>
<keyword evidence="4 9" id="KW-0418">Kinase</keyword>
<dbReference type="RefSeq" id="WP_256029599.1">
    <property type="nucleotide sequence ID" value="NZ_JAHLKM010000009.1"/>
</dbReference>
<organism evidence="9 10">
    <name type="scientific">Natronomonas aquatica</name>
    <dbReference type="NCBI Taxonomy" id="2841590"/>
    <lineage>
        <taxon>Archaea</taxon>
        <taxon>Methanobacteriati</taxon>
        <taxon>Methanobacteriota</taxon>
        <taxon>Stenosarchaea group</taxon>
        <taxon>Halobacteria</taxon>
        <taxon>Halobacteriales</taxon>
        <taxon>Natronomonadaceae</taxon>
        <taxon>Natronomonas</taxon>
    </lineage>
</organism>
<dbReference type="Pfam" id="PF07005">
    <property type="entry name" value="SBD_N"/>
    <property type="match status" value="1"/>
</dbReference>
<dbReference type="GO" id="GO:0005524">
    <property type="term" value="F:ATP binding"/>
    <property type="evidence" value="ECO:0007669"/>
    <property type="project" value="UniProtKB-KW"/>
</dbReference>
<evidence type="ECO:0000256" key="6">
    <source>
        <dbReference type="ARBA" id="ARBA00023277"/>
    </source>
</evidence>
<dbReference type="InterPro" id="IPR031475">
    <property type="entry name" value="NBD_C"/>
</dbReference>
<evidence type="ECO:0000259" key="8">
    <source>
        <dbReference type="Pfam" id="PF17042"/>
    </source>
</evidence>
<name>A0A9R1D6U2_9EURY</name>
<evidence type="ECO:0000256" key="3">
    <source>
        <dbReference type="ARBA" id="ARBA00022741"/>
    </source>
</evidence>
<reference evidence="9" key="1">
    <citation type="journal article" date="2023" name="Front. Microbiol.">
        <title>Genomic-based phylogenetic and metabolic analyses of the genus Natronomonas, and description of Natronomonas aquatica sp. nov.</title>
        <authorList>
            <person name="Garcia-Roldan A."/>
            <person name="Duran-Viseras A."/>
            <person name="de la Haba R.R."/>
            <person name="Corral P."/>
            <person name="Sanchez-Porro C."/>
            <person name="Ventosa A."/>
        </authorList>
    </citation>
    <scope>NUCLEOTIDE SEQUENCE</scope>
    <source>
        <strain evidence="9">F2-12</strain>
    </source>
</reference>
<keyword evidence="5" id="KW-0067">ATP-binding</keyword>
<gene>
    <name evidence="9" type="ORF">KM295_08835</name>
</gene>
<feature type="domain" description="Four-carbon acid sugar kinase N-terminal" evidence="7">
    <location>
        <begin position="27"/>
        <end position="244"/>
    </location>
</feature>
<evidence type="ECO:0000313" key="10">
    <source>
        <dbReference type="Proteomes" id="UP001139494"/>
    </source>
</evidence>
<accession>A0A9R1D6U2</accession>
<evidence type="ECO:0000256" key="5">
    <source>
        <dbReference type="ARBA" id="ARBA00022840"/>
    </source>
</evidence>
<feature type="domain" description="Four-carbon acid sugar kinase nucleotide binding" evidence="8">
    <location>
        <begin position="265"/>
        <end position="427"/>
    </location>
</feature>
<dbReference type="InterPro" id="IPR037051">
    <property type="entry name" value="4-carb_acid_sugar_kinase_N_sf"/>
</dbReference>
<keyword evidence="10" id="KW-1185">Reference proteome</keyword>
<evidence type="ECO:0000256" key="2">
    <source>
        <dbReference type="ARBA" id="ARBA00022679"/>
    </source>
</evidence>
<proteinExistence type="inferred from homology"/>
<evidence type="ECO:0000259" key="7">
    <source>
        <dbReference type="Pfam" id="PF07005"/>
    </source>
</evidence>
<dbReference type="GO" id="GO:0016301">
    <property type="term" value="F:kinase activity"/>
    <property type="evidence" value="ECO:0007669"/>
    <property type="project" value="UniProtKB-KW"/>
</dbReference>
<dbReference type="InterPro" id="IPR010737">
    <property type="entry name" value="4-carb_acid_sugar_kinase_N"/>
</dbReference>
<dbReference type="Gene3D" id="3.40.50.10840">
    <property type="entry name" value="Putative sugar-binding, N-terminal domain"/>
    <property type="match status" value="1"/>
</dbReference>
<evidence type="ECO:0000256" key="1">
    <source>
        <dbReference type="ARBA" id="ARBA00005715"/>
    </source>
</evidence>
<dbReference type="Pfam" id="PF17042">
    <property type="entry name" value="NBD_C"/>
    <property type="match status" value="1"/>
</dbReference>
<keyword evidence="2" id="KW-0808">Transferase</keyword>
<dbReference type="InterPro" id="IPR042213">
    <property type="entry name" value="NBD_C_sf"/>
</dbReference>
<comment type="caution">
    <text evidence="9">The sequence shown here is derived from an EMBL/GenBank/DDBJ whole genome shotgun (WGS) entry which is preliminary data.</text>
</comment>
<dbReference type="Gene3D" id="3.40.980.20">
    <property type="entry name" value="Four-carbon acid sugar kinase, nucleotide binding domain"/>
    <property type="match status" value="1"/>
</dbReference>
<dbReference type="Proteomes" id="UP001139494">
    <property type="component" value="Unassembled WGS sequence"/>
</dbReference>
<evidence type="ECO:0000256" key="4">
    <source>
        <dbReference type="ARBA" id="ARBA00022777"/>
    </source>
</evidence>
<sequence>MLPRVESIGADRSAIRQTETDGNMPALGIVADDLTGTMDTASEVATRGYGTVVVAAPDASLPDAAVVAVNTDSRYLPSADAADAVRNSVAALDASIVYKKIDSTLRGNIGPEVAAAMGATGVDLAVVAPAFPATGRWTWKGVHRVGGMPVAETEFAADRNGPPASDVTALFAEQDLPAEHVDGADVAGGVDRIADRFNTAVKRHDRPPIVVCDARTAAHLDAIAAAGARFDALFVGSGGLAAHLRLDVTPDASQATPRPGSGTPLAVAGSVSETTFEQLNHVPDDCLLRLDPLCMLEGTPDKAAEVADRLERGVPTVVTAASERSTVEATLVQGRDRGLSNPEIRDRIATGLATVAGEACQITHPSGFFFTGGNVAMAGLRALEATTVSVTGTMDDAGIPVGRLIDGVVPEMPLITKAGGFGDQTTIINCLDGLGGVQ</sequence>
<keyword evidence="3" id="KW-0547">Nucleotide-binding</keyword>
<dbReference type="SUPFAM" id="SSF142764">
    <property type="entry name" value="YgbK-like"/>
    <property type="match status" value="1"/>
</dbReference>
<dbReference type="EMBL" id="JAHLKM010000009">
    <property type="protein sequence ID" value="MCQ4333577.1"/>
    <property type="molecule type" value="Genomic_DNA"/>
</dbReference>